<sequence>MAADELDIRADLEHLSRIHKTDLNAAFSFHGSYADAPNPILNLSNLGIVGLPLGTRDAEAIKRGAIQAASGTRQQTAVDTRVRERWGIDGKLVTFLNPVWNTYISRVIREVCQTLGVNVEGSRPRAELHKLFLYETGSHFLPHIDAEEANGMFASIVVILPSVFTGGVTHLTHGGLSAIHDIAPTSLLNTTVIAWYTNVQYEIKPITSGYHLALSYNLMHTTTSLRPALSINHEVVKKFAAVLQAWAHDDSDRSPEKIIFLLNYQYSDTPLKGSALEGADAHKLALLSGLAQKHGFSLGLATARCRLIGSADESDRDDDEWGRRHGSCGTSDDTEDKVVDFAMIDDRELTIEHFVDVEGKPIREHLAFEDNETIPEDLTEDLEFGECDEEEYDKYCGSLTRLYLRTVLVIWPNRDNFWVIYQGPDGFKRACDTLESCMHTSKNEDLAEFILARNDTNSKRAAEVVCRAGYNGVSTLPEGNAAQVLDLFMWEDVRESFELMLKHDRYNASRLKFLKLLADWALNTEDGNNTEDEYQFMGAKEHQSAIPAEVLAWVSVQIPEVLKTLRTPRESESKFLLDAAKGNGGMAFLKDSMLPQLLLSSEPSFLLSFVYALFAFEDFPQSSEKAFMISTILKQAISKETFHAMPPSHPTWPYYTGGQTAKVPAVPTAENYISACFAVGCPNRVSDIIDRITDVSSLSAQQAQKCAKDLLLPLVAYCANLMITNSEIESVNGLEKLQHIGIQLHLDWVRENPDVLTKEEFTKLLNAAVLKGDPRMLSETVIPKLQATKLSVPALRVIVEGTRQHRARFVFPCGDTGAASLDLSIKSFAEQYILRLPLPAPHVIISALDWCLYIEHPELYQKIIARFLDPPKMDKAYINNLLIPLLPAFRDWAVKINALDTFAFVFQRVLLRWLQKILGPPPAPNPTLASQIKELDKWTCTCHVCHSARSFLQENQAQRTLTLDSLGAPTRKHLEVFLSAHTRGLATFSTIKKKPQGSTITKSHALHQFSSWKAVQQEGVRILNRISTDDGRLRRLLGSQYSQIVAAIKGNTPALQPALPTPVHNLPAGLPPLARPTMGPASSSQSTANGRRTTNEEKEDAASGLERRYRLNLDRLIQVTDV</sequence>
<dbReference type="PANTHER" id="PTHR33099">
    <property type="entry name" value="FE2OG DIOXYGENASE DOMAIN-CONTAINING PROTEIN"/>
    <property type="match status" value="1"/>
</dbReference>
<evidence type="ECO:0000313" key="2">
    <source>
        <dbReference type="EMBL" id="TFY70329.1"/>
    </source>
</evidence>
<evidence type="ECO:0000313" key="3">
    <source>
        <dbReference type="Proteomes" id="UP000298327"/>
    </source>
</evidence>
<proteinExistence type="predicted"/>
<evidence type="ECO:0000256" key="1">
    <source>
        <dbReference type="SAM" id="MobiDB-lite"/>
    </source>
</evidence>
<keyword evidence="3" id="KW-1185">Reference proteome</keyword>
<dbReference type="Gene3D" id="2.60.120.620">
    <property type="entry name" value="q2cbj1_9rhob like domain"/>
    <property type="match status" value="1"/>
</dbReference>
<dbReference type="PANTHER" id="PTHR33099:SF7">
    <property type="entry name" value="MYND-TYPE DOMAIN-CONTAINING PROTEIN"/>
    <property type="match status" value="1"/>
</dbReference>
<feature type="compositionally biased region" description="Polar residues" evidence="1">
    <location>
        <begin position="1080"/>
        <end position="1092"/>
    </location>
</feature>
<dbReference type="AlphaFoldDB" id="A0A4Y9ZAA4"/>
<organism evidence="2 3">
    <name type="scientific">Dentipellis fragilis</name>
    <dbReference type="NCBI Taxonomy" id="205917"/>
    <lineage>
        <taxon>Eukaryota</taxon>
        <taxon>Fungi</taxon>
        <taxon>Dikarya</taxon>
        <taxon>Basidiomycota</taxon>
        <taxon>Agaricomycotina</taxon>
        <taxon>Agaricomycetes</taxon>
        <taxon>Russulales</taxon>
        <taxon>Hericiaceae</taxon>
        <taxon>Dentipellis</taxon>
    </lineage>
</organism>
<feature type="region of interest" description="Disordered" evidence="1">
    <location>
        <begin position="312"/>
        <end position="331"/>
    </location>
</feature>
<feature type="region of interest" description="Disordered" evidence="1">
    <location>
        <begin position="1070"/>
        <end position="1103"/>
    </location>
</feature>
<gene>
    <name evidence="2" type="ORF">EVG20_g2676</name>
</gene>
<reference evidence="2 3" key="1">
    <citation type="submission" date="2019-02" db="EMBL/GenBank/DDBJ databases">
        <title>Genome sequencing of the rare red list fungi Dentipellis fragilis.</title>
        <authorList>
            <person name="Buettner E."/>
            <person name="Kellner H."/>
        </authorList>
    </citation>
    <scope>NUCLEOTIDE SEQUENCE [LARGE SCALE GENOMIC DNA]</scope>
    <source>
        <strain evidence="2 3">DSM 105465</strain>
    </source>
</reference>
<dbReference type="Proteomes" id="UP000298327">
    <property type="component" value="Unassembled WGS sequence"/>
</dbReference>
<protein>
    <recommendedName>
        <fullName evidence="4">Prolyl 4-hydroxylase alpha subunit Fe(2+) 2OG dioxygenase domain-containing protein</fullName>
    </recommendedName>
</protein>
<accession>A0A4Y9ZAA4</accession>
<evidence type="ECO:0008006" key="4">
    <source>
        <dbReference type="Google" id="ProtNLM"/>
    </source>
</evidence>
<dbReference type="EMBL" id="SEOQ01000108">
    <property type="protein sequence ID" value="TFY70329.1"/>
    <property type="molecule type" value="Genomic_DNA"/>
</dbReference>
<name>A0A4Y9ZAA4_9AGAM</name>
<dbReference type="OrthoDB" id="3269573at2759"/>
<comment type="caution">
    <text evidence="2">The sequence shown here is derived from an EMBL/GenBank/DDBJ whole genome shotgun (WGS) entry which is preliminary data.</text>
</comment>